<dbReference type="InterPro" id="IPR016291">
    <property type="entry name" value="Isochorismatase"/>
</dbReference>
<dbReference type="Pfam" id="PF00857">
    <property type="entry name" value="Isochorismatase"/>
    <property type="match status" value="1"/>
</dbReference>
<organism evidence="3 4">
    <name type="scientific">Rhodomicrobium vannielii (strain ATCC 17100 / DSM 162 / LMG 4299 / NCIMB 10020 / ATH 3.1.1)</name>
    <dbReference type="NCBI Taxonomy" id="648757"/>
    <lineage>
        <taxon>Bacteria</taxon>
        <taxon>Pseudomonadati</taxon>
        <taxon>Pseudomonadota</taxon>
        <taxon>Alphaproteobacteria</taxon>
        <taxon>Hyphomicrobiales</taxon>
        <taxon>Hyphomicrobiaceae</taxon>
        <taxon>Rhodomicrobium</taxon>
    </lineage>
</organism>
<dbReference type="GO" id="GO:0008908">
    <property type="term" value="F:isochorismatase activity"/>
    <property type="evidence" value="ECO:0007669"/>
    <property type="project" value="UniProtKB-EC"/>
</dbReference>
<dbReference type="OrthoDB" id="9807387at2"/>
<dbReference type="InterPro" id="IPR000868">
    <property type="entry name" value="Isochorismatase-like_dom"/>
</dbReference>
<dbReference type="PRINTS" id="PR01398">
    <property type="entry name" value="ISCHRISMTASE"/>
</dbReference>
<keyword evidence="1 3" id="KW-0378">Hydrolase</keyword>
<dbReference type="AlphaFoldDB" id="E3I7N3"/>
<dbReference type="EC" id="3.3.2.1" evidence="3"/>
<dbReference type="Gene3D" id="3.40.50.850">
    <property type="entry name" value="Isochorismatase-like"/>
    <property type="match status" value="1"/>
</dbReference>
<accession>E3I7N3</accession>
<dbReference type="eggNOG" id="COG1535">
    <property type="taxonomic scope" value="Bacteria"/>
</dbReference>
<dbReference type="SUPFAM" id="SSF52499">
    <property type="entry name" value="Isochorismatase-like hydrolases"/>
    <property type="match status" value="1"/>
</dbReference>
<gene>
    <name evidence="3" type="ordered locus">Rvan_0363</name>
</gene>
<evidence type="ECO:0000313" key="3">
    <source>
        <dbReference type="EMBL" id="ADP69649.1"/>
    </source>
</evidence>
<dbReference type="STRING" id="648757.Rvan_0363"/>
<reference evidence="4" key="1">
    <citation type="journal article" date="2011" name="J. Bacteriol.">
        <title>Genome sequences of eight morphologically diverse alphaproteobacteria.</title>
        <authorList>
            <consortium name="US DOE Joint Genome Institute"/>
            <person name="Brown P.J."/>
            <person name="Kysela D.T."/>
            <person name="Buechlein A."/>
            <person name="Hemmerich C."/>
            <person name="Brun Y.V."/>
        </authorList>
    </citation>
    <scope>NUCLEOTIDE SEQUENCE [LARGE SCALE GENOMIC DNA]</scope>
    <source>
        <strain evidence="4">ATCC 17100 / ATH 3.1.1 / DSM 162 / LMG 4299</strain>
    </source>
</reference>
<evidence type="ECO:0000313" key="4">
    <source>
        <dbReference type="Proteomes" id="UP000001399"/>
    </source>
</evidence>
<sequence>MILENKAGWVLEPGRCALLIHDMQRHYLDALPDAATRADLVGKVAGLRALCAEWGVPVFASMVPEAHGLQERGLMSELWGRGPRGDGAMLDQALLGNDSRIRLITKRSYSAFYGTDLEVMLRRLGRDSLVITGLYTSIGCFSTALEAFARDIRAFVVADATADMSAADHAAGLRNAARLCARVVDSGDVRAALAPHSLRPVDRRAAIDVC</sequence>
<dbReference type="RefSeq" id="WP_013418056.1">
    <property type="nucleotide sequence ID" value="NC_014664.1"/>
</dbReference>
<keyword evidence="4" id="KW-1185">Reference proteome</keyword>
<proteinExistence type="predicted"/>
<evidence type="ECO:0000256" key="1">
    <source>
        <dbReference type="ARBA" id="ARBA00022801"/>
    </source>
</evidence>
<dbReference type="InterPro" id="IPR036380">
    <property type="entry name" value="Isochorismatase-like_sf"/>
</dbReference>
<evidence type="ECO:0000259" key="2">
    <source>
        <dbReference type="Pfam" id="PF00857"/>
    </source>
</evidence>
<dbReference type="InterPro" id="IPR050272">
    <property type="entry name" value="Isochorismatase-like_hydrls"/>
</dbReference>
<dbReference type="PANTHER" id="PTHR43540:SF3">
    <property type="entry name" value="ENTEROBACTIN SYNTHASE COMPONENT B"/>
    <property type="match status" value="1"/>
</dbReference>
<protein>
    <submittedName>
        <fullName evidence="3">Isochorismatase</fullName>
        <ecNumber evidence="3">3.3.2.1</ecNumber>
    </submittedName>
</protein>
<dbReference type="PANTHER" id="PTHR43540">
    <property type="entry name" value="PEROXYUREIDOACRYLATE/UREIDOACRYLATE AMIDOHYDROLASE-RELATED"/>
    <property type="match status" value="1"/>
</dbReference>
<dbReference type="HOGENOM" id="CLU_068979_2_1_5"/>
<feature type="domain" description="Isochorismatase-like" evidence="2">
    <location>
        <begin position="16"/>
        <end position="186"/>
    </location>
</feature>
<dbReference type="EMBL" id="CP002292">
    <property type="protein sequence ID" value="ADP69649.1"/>
    <property type="molecule type" value="Genomic_DNA"/>
</dbReference>
<dbReference type="KEGG" id="rva:Rvan_0363"/>
<dbReference type="Proteomes" id="UP000001399">
    <property type="component" value="Chromosome"/>
</dbReference>
<name>E3I7N3_RHOVT</name>